<evidence type="ECO:0000313" key="2">
    <source>
        <dbReference type="EMBL" id="MFD1873543.1"/>
    </source>
</evidence>
<dbReference type="EMBL" id="JBHUFD010000005">
    <property type="protein sequence ID" value="MFD1873543.1"/>
    <property type="molecule type" value="Genomic_DNA"/>
</dbReference>
<name>A0ABW4QVA4_9BACT</name>
<accession>A0ABW4QVA4</accession>
<sequence length="140" mass="15209">MKLLTISWLRRSGAVLAAVALSSCFSACSYTNSADNPTPCNLPTTVSYQVDVLPILKQQCYRCHSADKYKVLTSSTLNMEDFGSLKYYATPANGRNNVSYLVGNIRHDEGFIPMPYDGGKLSACEIATIKAWVDAGALSN</sequence>
<evidence type="ECO:0008006" key="4">
    <source>
        <dbReference type="Google" id="ProtNLM"/>
    </source>
</evidence>
<feature type="signal peptide" evidence="1">
    <location>
        <begin position="1"/>
        <end position="17"/>
    </location>
</feature>
<gene>
    <name evidence="2" type="ORF">ACFSDX_13945</name>
</gene>
<dbReference type="SUPFAM" id="SSF46626">
    <property type="entry name" value="Cytochrome c"/>
    <property type="match status" value="1"/>
</dbReference>
<comment type="caution">
    <text evidence="2">The sequence shown here is derived from an EMBL/GenBank/DDBJ whole genome shotgun (WGS) entry which is preliminary data.</text>
</comment>
<dbReference type="RefSeq" id="WP_382314525.1">
    <property type="nucleotide sequence ID" value="NZ_JBHUFD010000005.1"/>
</dbReference>
<protein>
    <recommendedName>
        <fullName evidence="4">Cytochrome c domain-containing protein</fullName>
    </recommendedName>
</protein>
<evidence type="ECO:0000256" key="1">
    <source>
        <dbReference type="SAM" id="SignalP"/>
    </source>
</evidence>
<dbReference type="PROSITE" id="PS51257">
    <property type="entry name" value="PROKAR_LIPOPROTEIN"/>
    <property type="match status" value="1"/>
</dbReference>
<reference evidence="3" key="1">
    <citation type="journal article" date="2019" name="Int. J. Syst. Evol. Microbiol.">
        <title>The Global Catalogue of Microorganisms (GCM) 10K type strain sequencing project: providing services to taxonomists for standard genome sequencing and annotation.</title>
        <authorList>
            <consortium name="The Broad Institute Genomics Platform"/>
            <consortium name="The Broad Institute Genome Sequencing Center for Infectious Disease"/>
            <person name="Wu L."/>
            <person name="Ma J."/>
        </authorList>
    </citation>
    <scope>NUCLEOTIDE SEQUENCE [LARGE SCALE GENOMIC DNA]</scope>
    <source>
        <strain evidence="3">CGMCC 1.15795</strain>
    </source>
</reference>
<proteinExistence type="predicted"/>
<feature type="chain" id="PRO_5046558565" description="Cytochrome c domain-containing protein" evidence="1">
    <location>
        <begin position="18"/>
        <end position="140"/>
    </location>
</feature>
<keyword evidence="3" id="KW-1185">Reference proteome</keyword>
<dbReference type="InterPro" id="IPR036909">
    <property type="entry name" value="Cyt_c-like_dom_sf"/>
</dbReference>
<evidence type="ECO:0000313" key="3">
    <source>
        <dbReference type="Proteomes" id="UP001597197"/>
    </source>
</evidence>
<organism evidence="2 3">
    <name type="scientific">Hymenobacter bucti</name>
    <dbReference type="NCBI Taxonomy" id="1844114"/>
    <lineage>
        <taxon>Bacteria</taxon>
        <taxon>Pseudomonadati</taxon>
        <taxon>Bacteroidota</taxon>
        <taxon>Cytophagia</taxon>
        <taxon>Cytophagales</taxon>
        <taxon>Hymenobacteraceae</taxon>
        <taxon>Hymenobacter</taxon>
    </lineage>
</organism>
<dbReference type="Proteomes" id="UP001597197">
    <property type="component" value="Unassembled WGS sequence"/>
</dbReference>
<keyword evidence="1" id="KW-0732">Signal</keyword>